<evidence type="ECO:0000256" key="2">
    <source>
        <dbReference type="ARBA" id="ARBA00022723"/>
    </source>
</evidence>
<evidence type="ECO:0000256" key="4">
    <source>
        <dbReference type="ARBA" id="ARBA00023004"/>
    </source>
</evidence>
<keyword evidence="3" id="KW-0560">Oxidoreductase</keyword>
<evidence type="ECO:0000256" key="1">
    <source>
        <dbReference type="ARBA" id="ARBA00022714"/>
    </source>
</evidence>
<dbReference type="GO" id="GO:0016491">
    <property type="term" value="F:oxidoreductase activity"/>
    <property type="evidence" value="ECO:0007669"/>
    <property type="project" value="UniProtKB-KW"/>
</dbReference>
<dbReference type="InterPro" id="IPR044043">
    <property type="entry name" value="VanA_C_cat"/>
</dbReference>
<gene>
    <name evidence="7" type="ORF">AZI85_08485</name>
</gene>
<dbReference type="Gene3D" id="2.102.10.10">
    <property type="entry name" value="Rieske [2Fe-2S] iron-sulphur domain"/>
    <property type="match status" value="1"/>
</dbReference>
<evidence type="ECO:0000313" key="8">
    <source>
        <dbReference type="Proteomes" id="UP000075391"/>
    </source>
</evidence>
<dbReference type="EMBL" id="LUKF01000016">
    <property type="protein sequence ID" value="KYG62217.1"/>
    <property type="molecule type" value="Genomic_DNA"/>
</dbReference>
<dbReference type="Pfam" id="PF19112">
    <property type="entry name" value="VanA_C"/>
    <property type="match status" value="1"/>
</dbReference>
<dbReference type="Gene3D" id="3.90.380.10">
    <property type="entry name" value="Naphthalene 1,2-dioxygenase Alpha Subunit, Chain A, domain 1"/>
    <property type="match status" value="1"/>
</dbReference>
<dbReference type="OrthoDB" id="5295131at2"/>
<comment type="caution">
    <text evidence="7">The sequence shown here is derived from an EMBL/GenBank/DDBJ whole genome shotgun (WGS) entry which is preliminary data.</text>
</comment>
<organism evidence="7 8">
    <name type="scientific">Bdellovibrio bacteriovorus</name>
    <dbReference type="NCBI Taxonomy" id="959"/>
    <lineage>
        <taxon>Bacteria</taxon>
        <taxon>Pseudomonadati</taxon>
        <taxon>Bdellovibrionota</taxon>
        <taxon>Bdellovibrionia</taxon>
        <taxon>Bdellovibrionales</taxon>
        <taxon>Pseudobdellovibrionaceae</taxon>
        <taxon>Bdellovibrio</taxon>
    </lineage>
</organism>
<dbReference type="PANTHER" id="PTHR21266">
    <property type="entry name" value="IRON-SULFUR DOMAIN CONTAINING PROTEIN"/>
    <property type="match status" value="1"/>
</dbReference>
<accession>A0A150WGG6</accession>
<dbReference type="AlphaFoldDB" id="A0A150WGG6"/>
<dbReference type="InterPro" id="IPR015881">
    <property type="entry name" value="ARHD_Rieske_2Fe_2S"/>
</dbReference>
<keyword evidence="1" id="KW-0001">2Fe-2S</keyword>
<proteinExistence type="predicted"/>
<dbReference type="RefSeq" id="WP_063244319.1">
    <property type="nucleotide sequence ID" value="NZ_CP168967.1"/>
</dbReference>
<name>A0A150WGG6_BDEBC</name>
<evidence type="ECO:0000259" key="6">
    <source>
        <dbReference type="PROSITE" id="PS51296"/>
    </source>
</evidence>
<evidence type="ECO:0000313" key="7">
    <source>
        <dbReference type="EMBL" id="KYG62217.1"/>
    </source>
</evidence>
<dbReference type="GO" id="GO:0051537">
    <property type="term" value="F:2 iron, 2 sulfur cluster binding"/>
    <property type="evidence" value="ECO:0007669"/>
    <property type="project" value="UniProtKB-KW"/>
</dbReference>
<evidence type="ECO:0000256" key="5">
    <source>
        <dbReference type="ARBA" id="ARBA00023014"/>
    </source>
</evidence>
<dbReference type="InterPro" id="IPR036922">
    <property type="entry name" value="Rieske_2Fe-2S_sf"/>
</dbReference>
<dbReference type="PANTHER" id="PTHR21266:SF60">
    <property type="entry name" value="3-KETOSTEROID-9-ALPHA-MONOOXYGENASE, OXYGENASE COMPONENT"/>
    <property type="match status" value="1"/>
</dbReference>
<keyword evidence="5" id="KW-0411">Iron-sulfur</keyword>
<dbReference type="InterPro" id="IPR017941">
    <property type="entry name" value="Rieske_2Fe-2S"/>
</dbReference>
<dbReference type="PROSITE" id="PS00570">
    <property type="entry name" value="RING_HYDROXYL_ALPHA"/>
    <property type="match status" value="1"/>
</dbReference>
<reference evidence="7 8" key="1">
    <citation type="submission" date="2016-03" db="EMBL/GenBank/DDBJ databases">
        <authorList>
            <person name="Ploux O."/>
        </authorList>
    </citation>
    <scope>NUCLEOTIDE SEQUENCE [LARGE SCALE GENOMIC DNA]</scope>
    <source>
        <strain evidence="7 8">BER2</strain>
    </source>
</reference>
<dbReference type="GO" id="GO:0005506">
    <property type="term" value="F:iron ion binding"/>
    <property type="evidence" value="ECO:0007669"/>
    <property type="project" value="InterPro"/>
</dbReference>
<feature type="domain" description="Rieske" evidence="6">
    <location>
        <begin position="11"/>
        <end position="116"/>
    </location>
</feature>
<protein>
    <submittedName>
        <fullName evidence="7">2Fe-2S ferredoxin</fullName>
    </submittedName>
</protein>
<keyword evidence="2" id="KW-0479">Metal-binding</keyword>
<dbReference type="Pfam" id="PF00355">
    <property type="entry name" value="Rieske"/>
    <property type="match status" value="1"/>
</dbReference>
<sequence length="346" mass="39840">MYTGFLKNVWYVGLPSSELAVGKSQARKIMNEPIVFFRNSKGTVSAVRDICPHRGIPLSFGRVVEDTIECPYHGWKFDGSGMCTEIPSLCPGQDLNPNKIKVRSYPVHEAQGLIWIFIGDKDYDMSKAPQIPVMKAFGNDVKPKLTYVVNFPCHVDHAVIGLMDPAHGPYVHKSWFWRSEKTMLEKRKKFAPVNYGFQMVRHQPSKNSKAYKILGGTPTTEITFTLPCIRVEHIEVGPRNFYSYTALTPVDEKNTRVTQLAYWDIPWLTLLKPAINQFSKTFLGQDMDAVTKQQEGLKYDPSLMLIKDADTQAKWYYSLKTEYHDHLEQKRDFNHPVKETELRWRS</sequence>
<evidence type="ECO:0000256" key="3">
    <source>
        <dbReference type="ARBA" id="ARBA00023002"/>
    </source>
</evidence>
<dbReference type="Proteomes" id="UP000075391">
    <property type="component" value="Unassembled WGS sequence"/>
</dbReference>
<dbReference type="SUPFAM" id="SSF50022">
    <property type="entry name" value="ISP domain"/>
    <property type="match status" value="1"/>
</dbReference>
<dbReference type="InterPro" id="IPR050584">
    <property type="entry name" value="Cholesterol_7-desaturase"/>
</dbReference>
<keyword evidence="4" id="KW-0408">Iron</keyword>
<dbReference type="SUPFAM" id="SSF55961">
    <property type="entry name" value="Bet v1-like"/>
    <property type="match status" value="1"/>
</dbReference>
<dbReference type="PROSITE" id="PS51296">
    <property type="entry name" value="RIESKE"/>
    <property type="match status" value="1"/>
</dbReference>